<evidence type="ECO:0008006" key="4">
    <source>
        <dbReference type="Google" id="ProtNLM"/>
    </source>
</evidence>
<evidence type="ECO:0000313" key="3">
    <source>
        <dbReference type="Proteomes" id="UP001497480"/>
    </source>
</evidence>
<evidence type="ECO:0000256" key="1">
    <source>
        <dbReference type="SAM" id="MobiDB-lite"/>
    </source>
</evidence>
<sequence>MQTIVPLASDSFSYSWLPNSKSNLDGLEDPHRESVYSSYDGTNSEFNSIRINSDNSVAEHQSFNFDPSITHSPIVLVHADELFYDGHLRPVFYDPFKVESCNTPDTVQAKLSYSFSSSTVSPRNVEVHHCFLARWRKSTRRTLVEFFKYANRLRQKVRHSRKSMRVDDIDKTDWQVRGLSSSQPTSPKPIPTHPIGNLHDHENSIYEAVLHCKRSIGK</sequence>
<dbReference type="InterPro" id="IPR044699">
    <property type="entry name" value="MAKR6"/>
</dbReference>
<gene>
    <name evidence="2" type="ORF">LLUT_LOCUS9180</name>
</gene>
<name>A0AAV1WFP0_LUPLU</name>
<comment type="caution">
    <text evidence="2">The sequence shown here is derived from an EMBL/GenBank/DDBJ whole genome shotgun (WGS) entry which is preliminary data.</text>
</comment>
<dbReference type="AlphaFoldDB" id="A0AAV1WFP0"/>
<evidence type="ECO:0000313" key="2">
    <source>
        <dbReference type="EMBL" id="CAL0308120.1"/>
    </source>
</evidence>
<dbReference type="PANTHER" id="PTHR34576">
    <property type="entry name" value="MEMBRANE-ASSOCIATED KINASE REGULATOR 6-RELATED"/>
    <property type="match status" value="1"/>
</dbReference>
<protein>
    <recommendedName>
        <fullName evidence="4">Membrane-associated kinase regulator 6</fullName>
    </recommendedName>
</protein>
<dbReference type="Proteomes" id="UP001497480">
    <property type="component" value="Unassembled WGS sequence"/>
</dbReference>
<feature type="region of interest" description="Disordered" evidence="1">
    <location>
        <begin position="176"/>
        <end position="199"/>
    </location>
</feature>
<proteinExistence type="predicted"/>
<dbReference type="EMBL" id="CAXHTB010000006">
    <property type="protein sequence ID" value="CAL0308120.1"/>
    <property type="molecule type" value="Genomic_DNA"/>
</dbReference>
<reference evidence="2 3" key="1">
    <citation type="submission" date="2024-03" db="EMBL/GenBank/DDBJ databases">
        <authorList>
            <person name="Martinez-Hernandez J."/>
        </authorList>
    </citation>
    <scope>NUCLEOTIDE SEQUENCE [LARGE SCALE GENOMIC DNA]</scope>
</reference>
<accession>A0AAV1WFP0</accession>
<keyword evidence="3" id="KW-1185">Reference proteome</keyword>
<dbReference type="PANTHER" id="PTHR34576:SF14">
    <property type="entry name" value="MEMBRANE-ASSOCIATED KINASE REGULATOR 6"/>
    <property type="match status" value="1"/>
</dbReference>
<organism evidence="2 3">
    <name type="scientific">Lupinus luteus</name>
    <name type="common">European yellow lupine</name>
    <dbReference type="NCBI Taxonomy" id="3873"/>
    <lineage>
        <taxon>Eukaryota</taxon>
        <taxon>Viridiplantae</taxon>
        <taxon>Streptophyta</taxon>
        <taxon>Embryophyta</taxon>
        <taxon>Tracheophyta</taxon>
        <taxon>Spermatophyta</taxon>
        <taxon>Magnoliopsida</taxon>
        <taxon>eudicotyledons</taxon>
        <taxon>Gunneridae</taxon>
        <taxon>Pentapetalae</taxon>
        <taxon>rosids</taxon>
        <taxon>fabids</taxon>
        <taxon>Fabales</taxon>
        <taxon>Fabaceae</taxon>
        <taxon>Papilionoideae</taxon>
        <taxon>50 kb inversion clade</taxon>
        <taxon>genistoids sensu lato</taxon>
        <taxon>core genistoids</taxon>
        <taxon>Genisteae</taxon>
        <taxon>Lupinus</taxon>
    </lineage>
</organism>